<dbReference type="EMBL" id="MU150607">
    <property type="protein sequence ID" value="KAF9455580.1"/>
    <property type="molecule type" value="Genomic_DNA"/>
</dbReference>
<gene>
    <name evidence="2" type="ORF">BDZ94DRAFT_1277881</name>
    <name evidence="1" type="ORF">BDZ94DRAFT_1278055</name>
</gene>
<name>A0A9P5XR74_9AGAR</name>
<evidence type="ECO:0000313" key="2">
    <source>
        <dbReference type="EMBL" id="KAF9455580.1"/>
    </source>
</evidence>
<sequence length="91" mass="10573">MSLSSILATRDFVARYNCNPDHRLKASQFGLRYLRNSWLEGPSYAGRLYAWVSYLVSVSIHYSLYFASPARCLWLLSFPQSLHIHDYEHGT</sequence>
<organism evidence="1 3">
    <name type="scientific">Collybia nuda</name>
    <dbReference type="NCBI Taxonomy" id="64659"/>
    <lineage>
        <taxon>Eukaryota</taxon>
        <taxon>Fungi</taxon>
        <taxon>Dikarya</taxon>
        <taxon>Basidiomycota</taxon>
        <taxon>Agaricomycotina</taxon>
        <taxon>Agaricomycetes</taxon>
        <taxon>Agaricomycetidae</taxon>
        <taxon>Agaricales</taxon>
        <taxon>Tricholomatineae</taxon>
        <taxon>Clitocybaceae</taxon>
        <taxon>Collybia</taxon>
    </lineage>
</organism>
<dbReference type="Proteomes" id="UP000807353">
    <property type="component" value="Unassembled WGS sequence"/>
</dbReference>
<dbReference type="EMBL" id="MU150643">
    <property type="protein sequence ID" value="KAF9455494.1"/>
    <property type="molecule type" value="Genomic_DNA"/>
</dbReference>
<reference evidence="1" key="1">
    <citation type="submission" date="2020-11" db="EMBL/GenBank/DDBJ databases">
        <authorList>
            <consortium name="DOE Joint Genome Institute"/>
            <person name="Ahrendt S."/>
            <person name="Riley R."/>
            <person name="Andreopoulos W."/>
            <person name="Labutti K."/>
            <person name="Pangilinan J."/>
            <person name="Ruiz-Duenas F.J."/>
            <person name="Barrasa J.M."/>
            <person name="Sanchez-Garcia M."/>
            <person name="Camarero S."/>
            <person name="Miyauchi S."/>
            <person name="Serrano A."/>
            <person name="Linde D."/>
            <person name="Babiker R."/>
            <person name="Drula E."/>
            <person name="Ayuso-Fernandez I."/>
            <person name="Pacheco R."/>
            <person name="Padilla G."/>
            <person name="Ferreira P."/>
            <person name="Barriuso J."/>
            <person name="Kellner H."/>
            <person name="Castanera R."/>
            <person name="Alfaro M."/>
            <person name="Ramirez L."/>
            <person name="Pisabarro A.G."/>
            <person name="Kuo A."/>
            <person name="Tritt A."/>
            <person name="Lipzen A."/>
            <person name="He G."/>
            <person name="Yan M."/>
            <person name="Ng V."/>
            <person name="Cullen D."/>
            <person name="Martin F."/>
            <person name="Rosso M.-N."/>
            <person name="Henrissat B."/>
            <person name="Hibbett D."/>
            <person name="Martinez A.T."/>
            <person name="Grigoriev I.V."/>
        </authorList>
    </citation>
    <scope>NUCLEOTIDE SEQUENCE</scope>
    <source>
        <strain evidence="1">CBS 247.69</strain>
    </source>
</reference>
<evidence type="ECO:0000313" key="1">
    <source>
        <dbReference type="EMBL" id="KAF9455494.1"/>
    </source>
</evidence>
<proteinExistence type="predicted"/>
<keyword evidence="3" id="KW-1185">Reference proteome</keyword>
<comment type="caution">
    <text evidence="1">The sequence shown here is derived from an EMBL/GenBank/DDBJ whole genome shotgun (WGS) entry which is preliminary data.</text>
</comment>
<accession>A0A9P5XR74</accession>
<dbReference type="AlphaFoldDB" id="A0A9P5XR74"/>
<protein>
    <submittedName>
        <fullName evidence="1">Uncharacterized protein</fullName>
    </submittedName>
</protein>
<evidence type="ECO:0000313" key="3">
    <source>
        <dbReference type="Proteomes" id="UP000807353"/>
    </source>
</evidence>